<evidence type="ECO:0000256" key="5">
    <source>
        <dbReference type="ARBA" id="ARBA00022837"/>
    </source>
</evidence>
<feature type="domain" description="EF-hand" evidence="7">
    <location>
        <begin position="97"/>
        <end position="132"/>
    </location>
</feature>
<evidence type="ECO:0000256" key="4">
    <source>
        <dbReference type="ARBA" id="ARBA00022737"/>
    </source>
</evidence>
<proteinExistence type="inferred from homology"/>
<sequence length="198" mass="22792">MGKKQSKKLDPEILGDLLKHTNFDEKELKSWYKGFLKDCPSGYLTKQQFIEMYKKVFDKGDASRLAACVFRRFDVNGDGKIDFREFMCSLSVSTRGTMEQKLRWAFSIYDVNGDGFITKQEMFRIVDALYKTMGDNPEETEGIPNWDELTPEERTLKVFRSFDSNRDGVLSLSEFIEGAMKDKTLALILEQGAEKSDV</sequence>
<evidence type="ECO:0000313" key="9">
    <source>
        <dbReference type="Proteomes" id="UP001163046"/>
    </source>
</evidence>
<name>A0A9W9YUD9_9CNID</name>
<comment type="similarity">
    <text evidence="1">Belongs to the recoverin family.</text>
</comment>
<accession>A0A9W9YUD9</accession>
<feature type="domain" description="EF-hand" evidence="7">
    <location>
        <begin position="150"/>
        <end position="185"/>
    </location>
</feature>
<evidence type="ECO:0000256" key="1">
    <source>
        <dbReference type="ARBA" id="ARBA00006049"/>
    </source>
</evidence>
<evidence type="ECO:0000256" key="2">
    <source>
        <dbReference type="ARBA" id="ARBA00022707"/>
    </source>
</evidence>
<dbReference type="PROSITE" id="PS00018">
    <property type="entry name" value="EF_HAND_1"/>
    <property type="match status" value="3"/>
</dbReference>
<keyword evidence="6" id="KW-0449">Lipoprotein</keyword>
<dbReference type="PROSITE" id="PS50222">
    <property type="entry name" value="EF_HAND_2"/>
    <property type="match status" value="3"/>
</dbReference>
<comment type="caution">
    <text evidence="8">The sequence shown here is derived from an EMBL/GenBank/DDBJ whole genome shotgun (WGS) entry which is preliminary data.</text>
</comment>
<keyword evidence="9" id="KW-1185">Reference proteome</keyword>
<evidence type="ECO:0000256" key="3">
    <source>
        <dbReference type="ARBA" id="ARBA00022723"/>
    </source>
</evidence>
<protein>
    <recommendedName>
        <fullName evidence="7">EF-hand domain-containing protein</fullName>
    </recommendedName>
</protein>
<dbReference type="AlphaFoldDB" id="A0A9W9YUD9"/>
<evidence type="ECO:0000313" key="8">
    <source>
        <dbReference type="EMBL" id="KAJ7369520.1"/>
    </source>
</evidence>
<dbReference type="GO" id="GO:0005509">
    <property type="term" value="F:calcium ion binding"/>
    <property type="evidence" value="ECO:0007669"/>
    <property type="project" value="InterPro"/>
</dbReference>
<organism evidence="8 9">
    <name type="scientific">Desmophyllum pertusum</name>
    <dbReference type="NCBI Taxonomy" id="174260"/>
    <lineage>
        <taxon>Eukaryota</taxon>
        <taxon>Metazoa</taxon>
        <taxon>Cnidaria</taxon>
        <taxon>Anthozoa</taxon>
        <taxon>Hexacorallia</taxon>
        <taxon>Scleractinia</taxon>
        <taxon>Caryophylliina</taxon>
        <taxon>Caryophylliidae</taxon>
        <taxon>Desmophyllum</taxon>
    </lineage>
</organism>
<keyword evidence="5" id="KW-0106">Calcium</keyword>
<dbReference type="CDD" id="cd00051">
    <property type="entry name" value="EFh"/>
    <property type="match status" value="2"/>
</dbReference>
<dbReference type="SMART" id="SM00054">
    <property type="entry name" value="EFh"/>
    <property type="match status" value="3"/>
</dbReference>
<dbReference type="InterPro" id="IPR011992">
    <property type="entry name" value="EF-hand-dom_pair"/>
</dbReference>
<dbReference type="Gene3D" id="1.10.238.10">
    <property type="entry name" value="EF-hand"/>
    <property type="match status" value="1"/>
</dbReference>
<keyword evidence="2" id="KW-0519">Myristate</keyword>
<dbReference type="PRINTS" id="PR00450">
    <property type="entry name" value="RECOVERIN"/>
</dbReference>
<keyword evidence="3" id="KW-0479">Metal-binding</keyword>
<evidence type="ECO:0000259" key="7">
    <source>
        <dbReference type="PROSITE" id="PS50222"/>
    </source>
</evidence>
<keyword evidence="4" id="KW-0677">Repeat</keyword>
<dbReference type="EMBL" id="MU826920">
    <property type="protein sequence ID" value="KAJ7369520.1"/>
    <property type="molecule type" value="Genomic_DNA"/>
</dbReference>
<reference evidence="8" key="1">
    <citation type="submission" date="2023-01" db="EMBL/GenBank/DDBJ databases">
        <title>Genome assembly of the deep-sea coral Lophelia pertusa.</title>
        <authorList>
            <person name="Herrera S."/>
            <person name="Cordes E."/>
        </authorList>
    </citation>
    <scope>NUCLEOTIDE SEQUENCE</scope>
    <source>
        <strain evidence="8">USNM1676648</strain>
        <tissue evidence="8">Polyp</tissue>
    </source>
</reference>
<dbReference type="Pfam" id="PF13499">
    <property type="entry name" value="EF-hand_7"/>
    <property type="match status" value="1"/>
</dbReference>
<dbReference type="Pfam" id="PF13202">
    <property type="entry name" value="EF-hand_5"/>
    <property type="match status" value="1"/>
</dbReference>
<dbReference type="PANTHER" id="PTHR23055">
    <property type="entry name" value="CALCIUM BINDING PROTEINS"/>
    <property type="match status" value="1"/>
</dbReference>
<dbReference type="Proteomes" id="UP001163046">
    <property type="component" value="Unassembled WGS sequence"/>
</dbReference>
<dbReference type="FunFam" id="1.10.238.10:FF:000009">
    <property type="entry name" value="Visinin-like protein 1"/>
    <property type="match status" value="1"/>
</dbReference>
<feature type="domain" description="EF-hand" evidence="7">
    <location>
        <begin position="61"/>
        <end position="96"/>
    </location>
</feature>
<dbReference type="PANTHER" id="PTHR23055:SF178">
    <property type="entry name" value="NEUROCALCIN HOMOLOG"/>
    <property type="match status" value="1"/>
</dbReference>
<dbReference type="SUPFAM" id="SSF47473">
    <property type="entry name" value="EF-hand"/>
    <property type="match status" value="1"/>
</dbReference>
<evidence type="ECO:0000256" key="6">
    <source>
        <dbReference type="ARBA" id="ARBA00023288"/>
    </source>
</evidence>
<gene>
    <name evidence="8" type="ORF">OS493_038370</name>
</gene>
<dbReference type="InterPro" id="IPR018247">
    <property type="entry name" value="EF_Hand_1_Ca_BS"/>
</dbReference>
<dbReference type="InterPro" id="IPR028846">
    <property type="entry name" value="Recoverin"/>
</dbReference>
<dbReference type="OrthoDB" id="191686at2759"/>
<dbReference type="InterPro" id="IPR002048">
    <property type="entry name" value="EF_hand_dom"/>
</dbReference>